<dbReference type="Proteomes" id="UP000886852">
    <property type="component" value="Unassembled WGS sequence"/>
</dbReference>
<protein>
    <submittedName>
        <fullName evidence="3">SpoIVB peptidase</fullName>
    </submittedName>
</protein>
<dbReference type="InterPro" id="IPR008763">
    <property type="entry name" value="Peptidase_S55"/>
</dbReference>
<feature type="signal peptide" evidence="1">
    <location>
        <begin position="1"/>
        <end position="25"/>
    </location>
</feature>
<dbReference type="InterPro" id="IPR001478">
    <property type="entry name" value="PDZ"/>
</dbReference>
<dbReference type="PROSITE" id="PS51494">
    <property type="entry name" value="SPOIVB"/>
    <property type="match status" value="1"/>
</dbReference>
<reference evidence="3" key="1">
    <citation type="submission" date="2020-10" db="EMBL/GenBank/DDBJ databases">
        <authorList>
            <person name="Gilroy R."/>
        </authorList>
    </citation>
    <scope>NUCLEOTIDE SEQUENCE</scope>
    <source>
        <strain evidence="3">ChiHjej12B11-7776</strain>
    </source>
</reference>
<dbReference type="Pfam" id="PF05580">
    <property type="entry name" value="Peptidase_S55"/>
    <property type="match status" value="1"/>
</dbReference>
<gene>
    <name evidence="3" type="ORF">IAC72_04995</name>
</gene>
<evidence type="ECO:0000256" key="1">
    <source>
        <dbReference type="SAM" id="SignalP"/>
    </source>
</evidence>
<dbReference type="SMART" id="SM00228">
    <property type="entry name" value="PDZ"/>
    <property type="match status" value="1"/>
</dbReference>
<dbReference type="SUPFAM" id="SSF50156">
    <property type="entry name" value="PDZ domain-like"/>
    <property type="match status" value="1"/>
</dbReference>
<dbReference type="AlphaFoldDB" id="A0A9D1MXJ5"/>
<evidence type="ECO:0000313" key="4">
    <source>
        <dbReference type="Proteomes" id="UP000886852"/>
    </source>
</evidence>
<comment type="caution">
    <text evidence="3">The sequence shown here is derived from an EMBL/GenBank/DDBJ whole genome shotgun (WGS) entry which is preliminary data.</text>
</comment>
<organism evidence="3 4">
    <name type="scientific">Candidatus Fimimonas merdipullorum</name>
    <dbReference type="NCBI Taxonomy" id="2840822"/>
    <lineage>
        <taxon>Bacteria</taxon>
        <taxon>Pseudomonadati</taxon>
        <taxon>Myxococcota</taxon>
        <taxon>Myxococcia</taxon>
        <taxon>Myxococcales</taxon>
        <taxon>Cystobacterineae</taxon>
        <taxon>Myxococcaceae</taxon>
        <taxon>Myxococcaceae incertae sedis</taxon>
        <taxon>Candidatus Fimimonas</taxon>
    </lineage>
</organism>
<feature type="chain" id="PRO_5039018786" evidence="1">
    <location>
        <begin position="26"/>
        <end position="348"/>
    </location>
</feature>
<dbReference type="EMBL" id="DVOC01000086">
    <property type="protein sequence ID" value="HIU91348.1"/>
    <property type="molecule type" value="Genomic_DNA"/>
</dbReference>
<reference evidence="3" key="2">
    <citation type="journal article" date="2021" name="PeerJ">
        <title>Extensive microbial diversity within the chicken gut microbiome revealed by metagenomics and culture.</title>
        <authorList>
            <person name="Gilroy R."/>
            <person name="Ravi A."/>
            <person name="Getino M."/>
            <person name="Pursley I."/>
            <person name="Horton D.L."/>
            <person name="Alikhan N.F."/>
            <person name="Baker D."/>
            <person name="Gharbi K."/>
            <person name="Hall N."/>
            <person name="Watson M."/>
            <person name="Adriaenssens E.M."/>
            <person name="Foster-Nyarko E."/>
            <person name="Jarju S."/>
            <person name="Secka A."/>
            <person name="Antonio M."/>
            <person name="Oren A."/>
            <person name="Chaudhuri R.R."/>
            <person name="La Ragione R."/>
            <person name="Hildebrand F."/>
            <person name="Pallen M.J."/>
        </authorList>
    </citation>
    <scope>NUCLEOTIDE SEQUENCE</scope>
    <source>
        <strain evidence="3">ChiHjej12B11-7776</strain>
    </source>
</reference>
<accession>A0A9D1MXJ5</accession>
<evidence type="ECO:0000313" key="3">
    <source>
        <dbReference type="EMBL" id="HIU91348.1"/>
    </source>
</evidence>
<dbReference type="Gene3D" id="2.30.42.10">
    <property type="match status" value="1"/>
</dbReference>
<evidence type="ECO:0000259" key="2">
    <source>
        <dbReference type="PROSITE" id="PS51494"/>
    </source>
</evidence>
<feature type="domain" description="Peptidase S55" evidence="2">
    <location>
        <begin position="129"/>
        <end position="348"/>
    </location>
</feature>
<proteinExistence type="predicted"/>
<sequence>MKGKILLAALTALLCLTLLCNFACAAQADVIDDLAQLFGSKTQQGEWVYLGGSPLGMTIDGEGVTVVGLNEFVDAKGGLCCPALLCGLQINDVIVELDGKKIFSSARLAERASASEGKPLSVVYLRQGRRCETQIVPQKDVAGKYRLGLWTRDSSGGIGTLTYVKRNLHFGSLGHPICDAQGNVVSCTGGGVFTCVIKGVEKGKKGAAGELKGTFSFDQKMGSLYANNKFGAFGTFDALPSFCDRLIQVADVSEVTPGRAQIYCTLADGMQSYEVEIVKASRQTSKADKGLVLHVTDRELLEKTGGIVQGMSGSPIVQNGKLVGAVTHVFVNDPTRGYGIYAKWMVEN</sequence>
<name>A0A9D1MXJ5_9BACT</name>
<dbReference type="InterPro" id="IPR009003">
    <property type="entry name" value="Peptidase_S1_PA"/>
</dbReference>
<dbReference type="InterPro" id="IPR036034">
    <property type="entry name" value="PDZ_sf"/>
</dbReference>
<dbReference type="SUPFAM" id="SSF50494">
    <property type="entry name" value="Trypsin-like serine proteases"/>
    <property type="match status" value="1"/>
</dbReference>
<keyword evidence="1" id="KW-0732">Signal</keyword>